<keyword evidence="1" id="KW-0808">Transferase</keyword>
<protein>
    <submittedName>
        <fullName evidence="1">GrpB domain, predicted nucleotidyltransferase, UPF0157 family</fullName>
    </submittedName>
</protein>
<proteinExistence type="predicted"/>
<dbReference type="PANTHER" id="PTHR34822">
    <property type="entry name" value="GRPB DOMAIN PROTEIN (AFU_ORTHOLOGUE AFUA_1G01530)"/>
    <property type="match status" value="1"/>
</dbReference>
<dbReference type="InterPro" id="IPR043519">
    <property type="entry name" value="NT_sf"/>
</dbReference>
<dbReference type="Pfam" id="PF04229">
    <property type="entry name" value="GrpB"/>
    <property type="match status" value="1"/>
</dbReference>
<evidence type="ECO:0000313" key="1">
    <source>
        <dbReference type="EMBL" id="SHG27053.1"/>
    </source>
</evidence>
<accession>A0A1M5IGY7</accession>
<dbReference type="GO" id="GO:0016740">
    <property type="term" value="F:transferase activity"/>
    <property type="evidence" value="ECO:0007669"/>
    <property type="project" value="UniProtKB-KW"/>
</dbReference>
<evidence type="ECO:0000313" key="2">
    <source>
        <dbReference type="Proteomes" id="UP000189796"/>
    </source>
</evidence>
<dbReference type="InterPro" id="IPR007344">
    <property type="entry name" value="GrpB/CoaE"/>
</dbReference>
<dbReference type="PANTHER" id="PTHR34822:SF1">
    <property type="entry name" value="GRPB FAMILY PROTEIN"/>
    <property type="match status" value="1"/>
</dbReference>
<gene>
    <name evidence="1" type="ORF">SAMN05443248_0957</name>
</gene>
<sequence length="212" mass="24331">MRPLPEVSSFPGAKQGSGTPAQRFWIARLRLHIPGHGAEDMDEVEIVNYDPRWPVLFDEEAERLRAVLDPSLIVGLEHFGSTAVPGLSAKPIIDILIAVRSLADAQATFVEALRNLDYVYWADNPKKDRMFFVKGMPPFGSRRSHHVHVTEPQAEMWHRLAFRDYLRTHPEEARTYEQFKRRFAAEHRTDREAYTDAKSAYVESVMRKAIAC</sequence>
<organism evidence="1 2">
    <name type="scientific">Bradyrhizobium erythrophlei</name>
    <dbReference type="NCBI Taxonomy" id="1437360"/>
    <lineage>
        <taxon>Bacteria</taxon>
        <taxon>Pseudomonadati</taxon>
        <taxon>Pseudomonadota</taxon>
        <taxon>Alphaproteobacteria</taxon>
        <taxon>Hyphomicrobiales</taxon>
        <taxon>Nitrobacteraceae</taxon>
        <taxon>Bradyrhizobium</taxon>
    </lineage>
</organism>
<reference evidence="1 2" key="1">
    <citation type="submission" date="2016-11" db="EMBL/GenBank/DDBJ databases">
        <authorList>
            <person name="Jaros S."/>
            <person name="Januszkiewicz K."/>
            <person name="Wedrychowicz H."/>
        </authorList>
    </citation>
    <scope>NUCLEOTIDE SEQUENCE [LARGE SCALE GENOMIC DNA]</scope>
    <source>
        <strain evidence="1 2">GAS138</strain>
    </source>
</reference>
<dbReference type="AlphaFoldDB" id="A0A1M5IGY7"/>
<name>A0A1M5IGY7_9BRAD</name>
<dbReference type="EMBL" id="LT670817">
    <property type="protein sequence ID" value="SHG27053.1"/>
    <property type="molecule type" value="Genomic_DNA"/>
</dbReference>
<dbReference type="Gene3D" id="3.30.460.10">
    <property type="entry name" value="Beta Polymerase, domain 2"/>
    <property type="match status" value="1"/>
</dbReference>
<dbReference type="Proteomes" id="UP000189796">
    <property type="component" value="Chromosome I"/>
</dbReference>
<dbReference type="SUPFAM" id="SSF81301">
    <property type="entry name" value="Nucleotidyltransferase"/>
    <property type="match status" value="1"/>
</dbReference>